<reference evidence="4 5" key="1">
    <citation type="submission" date="2017-12" db="EMBL/GenBank/DDBJ databases">
        <title>Comparative genomics of Botrytis spp.</title>
        <authorList>
            <person name="Valero-Jimenez C.A."/>
            <person name="Tapia P."/>
            <person name="Veloso J."/>
            <person name="Silva-Moreno E."/>
            <person name="Staats M."/>
            <person name="Valdes J.H."/>
            <person name="Van Kan J.A.L."/>
        </authorList>
    </citation>
    <scope>NUCLEOTIDE SEQUENCE [LARGE SCALE GENOMIC DNA]</scope>
    <source>
        <strain evidence="4 5">Bh0001</strain>
    </source>
</reference>
<evidence type="ECO:0000256" key="1">
    <source>
        <dbReference type="ARBA" id="ARBA00023242"/>
    </source>
</evidence>
<organism evidence="4 5">
    <name type="scientific">Botrytis hyacinthi</name>
    <dbReference type="NCBI Taxonomy" id="278943"/>
    <lineage>
        <taxon>Eukaryota</taxon>
        <taxon>Fungi</taxon>
        <taxon>Dikarya</taxon>
        <taxon>Ascomycota</taxon>
        <taxon>Pezizomycotina</taxon>
        <taxon>Leotiomycetes</taxon>
        <taxon>Helotiales</taxon>
        <taxon>Sclerotiniaceae</taxon>
        <taxon>Botrytis</taxon>
    </lineage>
</organism>
<accession>A0A4Z1GU54</accession>
<dbReference type="EMBL" id="PQXK01000045">
    <property type="protein sequence ID" value="TGO39948.1"/>
    <property type="molecule type" value="Genomic_DNA"/>
</dbReference>
<proteinExistence type="predicted"/>
<protein>
    <recommendedName>
        <fullName evidence="3">YDG domain-containing protein</fullName>
    </recommendedName>
</protein>
<dbReference type="AlphaFoldDB" id="A0A4Z1GU54"/>
<dbReference type="InterPro" id="IPR015947">
    <property type="entry name" value="PUA-like_sf"/>
</dbReference>
<dbReference type="Proteomes" id="UP000297814">
    <property type="component" value="Unassembled WGS sequence"/>
</dbReference>
<dbReference type="SUPFAM" id="SSF88697">
    <property type="entry name" value="PUA domain-like"/>
    <property type="match status" value="1"/>
</dbReference>
<dbReference type="Gene3D" id="2.30.280.10">
    <property type="entry name" value="SRA-YDG"/>
    <property type="match status" value="1"/>
</dbReference>
<dbReference type="PROSITE" id="PS51015">
    <property type="entry name" value="YDG"/>
    <property type="match status" value="1"/>
</dbReference>
<name>A0A4Z1GU54_9HELO</name>
<evidence type="ECO:0000313" key="4">
    <source>
        <dbReference type="EMBL" id="TGO39948.1"/>
    </source>
</evidence>
<gene>
    <name evidence="4" type="ORF">BHYA_0045g00420</name>
</gene>
<keyword evidence="1 2" id="KW-0539">Nucleus</keyword>
<dbReference type="GO" id="GO:0005634">
    <property type="term" value="C:nucleus"/>
    <property type="evidence" value="ECO:0007669"/>
    <property type="project" value="UniProtKB-SubCell"/>
</dbReference>
<feature type="domain" description="YDG" evidence="3">
    <location>
        <begin position="1"/>
        <end position="49"/>
    </location>
</feature>
<keyword evidence="5" id="KW-1185">Reference proteome</keyword>
<comment type="subcellular location">
    <subcellularLocation>
        <location evidence="2">Nucleus</location>
    </subcellularLocation>
</comment>
<evidence type="ECO:0000259" key="3">
    <source>
        <dbReference type="PROSITE" id="PS51015"/>
    </source>
</evidence>
<dbReference type="InterPro" id="IPR036987">
    <property type="entry name" value="SRA-YDG_sf"/>
</dbReference>
<sequence>MDRVIRGANSKSIHAPPVGYKYDGLYKITAKIPITEKAGKYQYELARVENQKPMKKLRPTDEEIDEFYKQNSWLATN</sequence>
<evidence type="ECO:0000256" key="2">
    <source>
        <dbReference type="PROSITE-ProRule" id="PRU00358"/>
    </source>
</evidence>
<comment type="caution">
    <text evidence="4">The sequence shown here is derived from an EMBL/GenBank/DDBJ whole genome shotgun (WGS) entry which is preliminary data.</text>
</comment>
<dbReference type="InterPro" id="IPR003105">
    <property type="entry name" value="SRA_YDG"/>
</dbReference>
<evidence type="ECO:0000313" key="5">
    <source>
        <dbReference type="Proteomes" id="UP000297814"/>
    </source>
</evidence>